<evidence type="ECO:0000313" key="3">
    <source>
        <dbReference type="EMBL" id="AZQ61889.1"/>
    </source>
</evidence>
<proteinExistence type="predicted"/>
<accession>A0A3S9P127</accession>
<feature type="region of interest" description="Disordered" evidence="1">
    <location>
        <begin position="30"/>
        <end position="64"/>
    </location>
</feature>
<protein>
    <submittedName>
        <fullName evidence="3">Uncharacterized protein</fullName>
    </submittedName>
</protein>
<feature type="compositionally biased region" description="Basic residues" evidence="1">
    <location>
        <begin position="35"/>
        <end position="47"/>
    </location>
</feature>
<sequence>MKKIILLISLFSTLTVASFAESYSPVPVKKEQKRVLKQKKKKKKAHTKFLNSYYGKSQRGTKRK</sequence>
<feature type="signal peptide" evidence="2">
    <location>
        <begin position="1"/>
        <end position="20"/>
    </location>
</feature>
<dbReference type="KEGG" id="fll:EI427_06445"/>
<evidence type="ECO:0000313" key="4">
    <source>
        <dbReference type="Proteomes" id="UP000267268"/>
    </source>
</evidence>
<gene>
    <name evidence="3" type="ORF">EI427_06445</name>
</gene>
<dbReference type="EMBL" id="CP034562">
    <property type="protein sequence ID" value="AZQ61889.1"/>
    <property type="molecule type" value="Genomic_DNA"/>
</dbReference>
<dbReference type="RefSeq" id="WP_126612852.1">
    <property type="nucleotide sequence ID" value="NZ_CP034562.1"/>
</dbReference>
<dbReference type="Proteomes" id="UP000267268">
    <property type="component" value="Chromosome 1"/>
</dbReference>
<feature type="chain" id="PRO_5019448042" evidence="2">
    <location>
        <begin position="21"/>
        <end position="64"/>
    </location>
</feature>
<name>A0A3S9P127_9BACT</name>
<evidence type="ECO:0000256" key="2">
    <source>
        <dbReference type="SAM" id="SignalP"/>
    </source>
</evidence>
<organism evidence="3 4">
    <name type="scientific">Flammeovirga pectinis</name>
    <dbReference type="NCBI Taxonomy" id="2494373"/>
    <lineage>
        <taxon>Bacteria</taxon>
        <taxon>Pseudomonadati</taxon>
        <taxon>Bacteroidota</taxon>
        <taxon>Cytophagia</taxon>
        <taxon>Cytophagales</taxon>
        <taxon>Flammeovirgaceae</taxon>
        <taxon>Flammeovirga</taxon>
    </lineage>
</organism>
<evidence type="ECO:0000256" key="1">
    <source>
        <dbReference type="SAM" id="MobiDB-lite"/>
    </source>
</evidence>
<reference evidence="3 4" key="1">
    <citation type="submission" date="2018-12" db="EMBL/GenBank/DDBJ databases">
        <title>Flammeovirga pectinis sp. nov., isolated from the gut of the Korean scallop, Patinopecten yessoensis.</title>
        <authorList>
            <person name="Bae J.-W."/>
            <person name="Jeong Y.-S."/>
            <person name="Kang W."/>
        </authorList>
    </citation>
    <scope>NUCLEOTIDE SEQUENCE [LARGE SCALE GENOMIC DNA]</scope>
    <source>
        <strain evidence="3 4">L12M1</strain>
    </source>
</reference>
<keyword evidence="2" id="KW-0732">Signal</keyword>
<keyword evidence="4" id="KW-1185">Reference proteome</keyword>
<dbReference type="AlphaFoldDB" id="A0A3S9P127"/>